<feature type="compositionally biased region" description="Polar residues" evidence="1">
    <location>
        <begin position="13"/>
        <end position="22"/>
    </location>
</feature>
<keyword evidence="3" id="KW-1185">Reference proteome</keyword>
<name>A0A6H0XVH0_9PEZI</name>
<sequence length="105" mass="10753">MFEQQKYERQQMARMQQQNFTQGGAWDGMYEDEPAPGNGNGGRGGFAGRGGRGGRGGGAGTAAVPVQAPAGAPTGPKNAGRPGSNYRGGGRGSHRGYHPYARGGS</sequence>
<dbReference type="EMBL" id="CP051141">
    <property type="protein sequence ID" value="QIW98761.1"/>
    <property type="molecule type" value="Genomic_DNA"/>
</dbReference>
<gene>
    <name evidence="2" type="ORF">AMS68_004279</name>
</gene>
<feature type="compositionally biased region" description="Gly residues" evidence="1">
    <location>
        <begin position="38"/>
        <end position="60"/>
    </location>
</feature>
<proteinExistence type="predicted"/>
<organism evidence="2 3">
    <name type="scientific">Peltaster fructicola</name>
    <dbReference type="NCBI Taxonomy" id="286661"/>
    <lineage>
        <taxon>Eukaryota</taxon>
        <taxon>Fungi</taxon>
        <taxon>Dikarya</taxon>
        <taxon>Ascomycota</taxon>
        <taxon>Pezizomycotina</taxon>
        <taxon>Dothideomycetes</taxon>
        <taxon>Dothideomycetes incertae sedis</taxon>
        <taxon>Peltaster</taxon>
    </lineage>
</organism>
<dbReference type="Proteomes" id="UP000503462">
    <property type="component" value="Chromosome 3"/>
</dbReference>
<evidence type="ECO:0000313" key="2">
    <source>
        <dbReference type="EMBL" id="QIW98761.1"/>
    </source>
</evidence>
<dbReference type="AlphaFoldDB" id="A0A6H0XVH0"/>
<feature type="compositionally biased region" description="Low complexity" evidence="1">
    <location>
        <begin position="61"/>
        <end position="85"/>
    </location>
</feature>
<feature type="compositionally biased region" description="Basic and acidic residues" evidence="1">
    <location>
        <begin position="1"/>
        <end position="11"/>
    </location>
</feature>
<protein>
    <submittedName>
        <fullName evidence="2">Uncharacterized protein</fullName>
    </submittedName>
</protein>
<feature type="region of interest" description="Disordered" evidence="1">
    <location>
        <begin position="1"/>
        <end position="105"/>
    </location>
</feature>
<evidence type="ECO:0000313" key="3">
    <source>
        <dbReference type="Proteomes" id="UP000503462"/>
    </source>
</evidence>
<reference evidence="2 3" key="1">
    <citation type="journal article" date="2016" name="Sci. Rep.">
        <title>Peltaster fructicola genome reveals evolution from an invasive phytopathogen to an ectophytic parasite.</title>
        <authorList>
            <person name="Xu C."/>
            <person name="Chen H."/>
            <person name="Gleason M.L."/>
            <person name="Xu J.R."/>
            <person name="Liu H."/>
            <person name="Zhang R."/>
            <person name="Sun G."/>
        </authorList>
    </citation>
    <scope>NUCLEOTIDE SEQUENCE [LARGE SCALE GENOMIC DNA]</scope>
    <source>
        <strain evidence="2 3">LNHT1506</strain>
    </source>
</reference>
<accession>A0A6H0XVH0</accession>
<evidence type="ECO:0000256" key="1">
    <source>
        <dbReference type="SAM" id="MobiDB-lite"/>
    </source>
</evidence>